<keyword evidence="1" id="KW-0472">Membrane</keyword>
<dbReference type="Proteomes" id="UP000433575">
    <property type="component" value="Unassembled WGS sequence"/>
</dbReference>
<dbReference type="EMBL" id="WKPI01000001">
    <property type="protein sequence ID" value="MSC31634.1"/>
    <property type="molecule type" value="Genomic_DNA"/>
</dbReference>
<dbReference type="EMBL" id="WKPJ01000001">
    <property type="protein sequence ID" value="MSA87839.1"/>
    <property type="molecule type" value="Genomic_DNA"/>
</dbReference>
<dbReference type="AlphaFoldDB" id="A0A6N7S263"/>
<evidence type="ECO:0000313" key="5">
    <source>
        <dbReference type="Proteomes" id="UP000480929"/>
    </source>
</evidence>
<evidence type="ECO:0000256" key="1">
    <source>
        <dbReference type="SAM" id="Phobius"/>
    </source>
</evidence>
<evidence type="ECO:0000313" key="3">
    <source>
        <dbReference type="EMBL" id="MSC31634.1"/>
    </source>
</evidence>
<feature type="transmembrane region" description="Helical" evidence="1">
    <location>
        <begin position="20"/>
        <end position="38"/>
    </location>
</feature>
<protein>
    <submittedName>
        <fullName evidence="2">Uncharacterized protein</fullName>
    </submittedName>
</protein>
<dbReference type="Proteomes" id="UP000480929">
    <property type="component" value="Unassembled WGS sequence"/>
</dbReference>
<keyword evidence="5" id="KW-1185">Reference proteome</keyword>
<evidence type="ECO:0000313" key="2">
    <source>
        <dbReference type="EMBL" id="MSA87839.1"/>
    </source>
</evidence>
<proteinExistence type="predicted"/>
<accession>A0A6N7S263</accession>
<reference evidence="4 5" key="1">
    <citation type="journal article" date="2019" name="Nat. Med.">
        <title>A library of human gut bacterial isolates paired with longitudinal multiomics data enables mechanistic microbiome research.</title>
        <authorList>
            <person name="Poyet M."/>
            <person name="Groussin M."/>
            <person name="Gibbons S.M."/>
            <person name="Avila-Pacheco J."/>
            <person name="Jiang X."/>
            <person name="Kearney S.M."/>
            <person name="Perrotta A.R."/>
            <person name="Berdy B."/>
            <person name="Zhao S."/>
            <person name="Lieberman T.D."/>
            <person name="Swanson P.K."/>
            <person name="Smith M."/>
            <person name="Roesemann S."/>
            <person name="Alexander J.E."/>
            <person name="Rich S.A."/>
            <person name="Livny J."/>
            <person name="Vlamakis H."/>
            <person name="Clish C."/>
            <person name="Bullock K."/>
            <person name="Deik A."/>
            <person name="Scott J."/>
            <person name="Pierce K.A."/>
            <person name="Xavier R.J."/>
            <person name="Alm E.J."/>
        </authorList>
    </citation>
    <scope>NUCLEOTIDE SEQUENCE [LARGE SCALE GENOMIC DNA]</scope>
    <source>
        <strain evidence="2 4">BIOML-A4</strain>
        <strain evidence="3 5">BIOML-A5</strain>
    </source>
</reference>
<gene>
    <name evidence="3" type="ORF">GKD88_00635</name>
    <name evidence="2" type="ORF">GKE08_00630</name>
</gene>
<keyword evidence="1" id="KW-1133">Transmembrane helix</keyword>
<feature type="transmembrane region" description="Helical" evidence="1">
    <location>
        <begin position="50"/>
        <end position="69"/>
    </location>
</feature>
<name>A0A6N7S263_9FIRM</name>
<sequence>MAEFRKLKRDRWTLWRWRFLFWLEIALLIIALIVLFAVELRIFPIYHRRSLFGGILLWLGCSTLIVPTLQRYRETYHRIGFEMELKRKLDQVEAVDPTGLDIDWNRQLGLDPAWMRCEWDWAYQGKAQSVPVQIGRFSLSKEGVKKNDRKKRIVDSAERKLGFRQRLAAYPAG</sequence>
<organism evidence="2 4">
    <name type="scientific">Holdemania massiliensis</name>
    <dbReference type="NCBI Taxonomy" id="1468449"/>
    <lineage>
        <taxon>Bacteria</taxon>
        <taxon>Bacillati</taxon>
        <taxon>Bacillota</taxon>
        <taxon>Erysipelotrichia</taxon>
        <taxon>Erysipelotrichales</taxon>
        <taxon>Erysipelotrichaceae</taxon>
        <taxon>Holdemania</taxon>
    </lineage>
</organism>
<comment type="caution">
    <text evidence="2">The sequence shown here is derived from an EMBL/GenBank/DDBJ whole genome shotgun (WGS) entry which is preliminary data.</text>
</comment>
<evidence type="ECO:0000313" key="4">
    <source>
        <dbReference type="Proteomes" id="UP000433575"/>
    </source>
</evidence>
<dbReference type="RefSeq" id="WP_154237526.1">
    <property type="nucleotide sequence ID" value="NZ_CALJPI010000009.1"/>
</dbReference>
<keyword evidence="1" id="KW-0812">Transmembrane</keyword>
<dbReference type="OrthoDB" id="10007741at2"/>